<accession>A0A7J7JSM2</accession>
<comment type="caution">
    <text evidence="2">The sequence shown here is derived from an EMBL/GenBank/DDBJ whole genome shotgun (WGS) entry which is preliminary data.</text>
</comment>
<reference evidence="2" key="1">
    <citation type="submission" date="2020-06" db="EMBL/GenBank/DDBJ databases">
        <title>Draft genome of Bugula neritina, a colonial animal packing powerful symbionts and potential medicines.</title>
        <authorList>
            <person name="Rayko M."/>
        </authorList>
    </citation>
    <scope>NUCLEOTIDE SEQUENCE [LARGE SCALE GENOMIC DNA]</scope>
    <source>
        <strain evidence="2">Kwan_BN1</strain>
    </source>
</reference>
<gene>
    <name evidence="2" type="ORF">EB796_013024</name>
</gene>
<organism evidence="2 3">
    <name type="scientific">Bugula neritina</name>
    <name type="common">Brown bryozoan</name>
    <name type="synonym">Sertularia neritina</name>
    <dbReference type="NCBI Taxonomy" id="10212"/>
    <lineage>
        <taxon>Eukaryota</taxon>
        <taxon>Metazoa</taxon>
        <taxon>Spiralia</taxon>
        <taxon>Lophotrochozoa</taxon>
        <taxon>Bryozoa</taxon>
        <taxon>Gymnolaemata</taxon>
        <taxon>Cheilostomatida</taxon>
        <taxon>Flustrina</taxon>
        <taxon>Buguloidea</taxon>
        <taxon>Bugulidae</taxon>
        <taxon>Bugula</taxon>
    </lineage>
</organism>
<feature type="region of interest" description="Disordered" evidence="1">
    <location>
        <begin position="1"/>
        <end position="32"/>
    </location>
</feature>
<proteinExistence type="predicted"/>
<dbReference type="EMBL" id="VXIV02001928">
    <property type="protein sequence ID" value="KAF6028654.1"/>
    <property type="molecule type" value="Genomic_DNA"/>
</dbReference>
<feature type="compositionally biased region" description="Acidic residues" evidence="1">
    <location>
        <begin position="18"/>
        <end position="29"/>
    </location>
</feature>
<keyword evidence="3" id="KW-1185">Reference proteome</keyword>
<evidence type="ECO:0000313" key="2">
    <source>
        <dbReference type="EMBL" id="KAF6028654.1"/>
    </source>
</evidence>
<evidence type="ECO:0000256" key="1">
    <source>
        <dbReference type="SAM" id="MobiDB-lite"/>
    </source>
</evidence>
<protein>
    <submittedName>
        <fullName evidence="2">Uncharacterized protein</fullName>
    </submittedName>
</protein>
<name>A0A7J7JSM2_BUGNE</name>
<evidence type="ECO:0000313" key="3">
    <source>
        <dbReference type="Proteomes" id="UP000593567"/>
    </source>
</evidence>
<dbReference type="Proteomes" id="UP000593567">
    <property type="component" value="Unassembled WGS sequence"/>
</dbReference>
<dbReference type="AlphaFoldDB" id="A0A7J7JSM2"/>
<sequence length="97" mass="11259">MLKRLRDGSIDMSLDVTSEPEPEPAEEADNFFSDSHNDDFIQRWKSTQQTLFTRTAEQSREADSVKYSNRKLSFSRKKDEAIRRHSFPVKTSLECGT</sequence>